<dbReference type="Pfam" id="PF04434">
    <property type="entry name" value="SWIM"/>
    <property type="match status" value="1"/>
</dbReference>
<keyword evidence="6" id="KW-1185">Reference proteome</keyword>
<gene>
    <name evidence="5" type="ORF">DM860_007683</name>
</gene>
<dbReference type="AlphaFoldDB" id="A0A328E4N4"/>
<dbReference type="PROSITE" id="PS50089">
    <property type="entry name" value="ZF_RING_2"/>
    <property type="match status" value="1"/>
</dbReference>
<sequence length="254" mass="28179">MDSGDNVASSSRTADREPPHGRPGKYIAPTQPLADRMLRALRHPLRLLHRSDSFFFVLGATGNVYTVHLAAAGKSCDCPDRTAPCKHILFVMIRVLGLGQHDAWIWRKTLRRSHLNSLLGLPTSADALASAEVREKFHQLFSREKHAERRDAIEIRDGAACPVCLEEIRREEEAAAEKRIAACGTCKNPIHTECLRAWRKSSSRPRRSAVSCVICRARWRDAMAGEQEPYLNLSAYVAGDRILAAAGESRGCGD</sequence>
<protein>
    <recommendedName>
        <fullName evidence="7">SWIM-type domain-containing protein</fullName>
    </recommendedName>
</protein>
<feature type="compositionally biased region" description="Polar residues" evidence="2">
    <location>
        <begin position="1"/>
        <end position="12"/>
    </location>
</feature>
<feature type="region of interest" description="Disordered" evidence="2">
    <location>
        <begin position="1"/>
        <end position="28"/>
    </location>
</feature>
<dbReference type="PANTHER" id="PTHR21540:SF0">
    <property type="entry name" value="PHD FAMILY PROTEIN"/>
    <property type="match status" value="1"/>
</dbReference>
<organism evidence="5 6">
    <name type="scientific">Cuscuta australis</name>
    <dbReference type="NCBI Taxonomy" id="267555"/>
    <lineage>
        <taxon>Eukaryota</taxon>
        <taxon>Viridiplantae</taxon>
        <taxon>Streptophyta</taxon>
        <taxon>Embryophyta</taxon>
        <taxon>Tracheophyta</taxon>
        <taxon>Spermatophyta</taxon>
        <taxon>Magnoliopsida</taxon>
        <taxon>eudicotyledons</taxon>
        <taxon>Gunneridae</taxon>
        <taxon>Pentapetalae</taxon>
        <taxon>asterids</taxon>
        <taxon>lamiids</taxon>
        <taxon>Solanales</taxon>
        <taxon>Convolvulaceae</taxon>
        <taxon>Cuscuteae</taxon>
        <taxon>Cuscuta</taxon>
        <taxon>Cuscuta subgen. Grammica</taxon>
        <taxon>Cuscuta sect. Cleistogrammica</taxon>
    </lineage>
</organism>
<accession>A0A328E4N4</accession>
<feature type="domain" description="RING-type" evidence="3">
    <location>
        <begin position="161"/>
        <end position="216"/>
    </location>
</feature>
<evidence type="ECO:0000256" key="2">
    <source>
        <dbReference type="SAM" id="MobiDB-lite"/>
    </source>
</evidence>
<proteinExistence type="predicted"/>
<evidence type="ECO:0000259" key="4">
    <source>
        <dbReference type="PROSITE" id="PS50966"/>
    </source>
</evidence>
<dbReference type="GO" id="GO:0061630">
    <property type="term" value="F:ubiquitin protein ligase activity"/>
    <property type="evidence" value="ECO:0007669"/>
    <property type="project" value="InterPro"/>
</dbReference>
<evidence type="ECO:0000259" key="3">
    <source>
        <dbReference type="PROSITE" id="PS50089"/>
    </source>
</evidence>
<dbReference type="PANTHER" id="PTHR21540">
    <property type="entry name" value="RING FINGER AND SWIM DOMAIN-CONTAINING PROTEIN 2"/>
    <property type="match status" value="1"/>
</dbReference>
<dbReference type="SUPFAM" id="SSF57850">
    <property type="entry name" value="RING/U-box"/>
    <property type="match status" value="1"/>
</dbReference>
<evidence type="ECO:0000313" key="5">
    <source>
        <dbReference type="EMBL" id="RAL52915.1"/>
    </source>
</evidence>
<keyword evidence="1" id="KW-0862">Zinc</keyword>
<name>A0A328E4N4_9ASTE</name>
<dbReference type="Proteomes" id="UP000249390">
    <property type="component" value="Unassembled WGS sequence"/>
</dbReference>
<reference evidence="5 6" key="1">
    <citation type="submission" date="2018-06" db="EMBL/GenBank/DDBJ databases">
        <title>The Genome of Cuscuta australis (Dodder) Provides Insight into the Evolution of Plant Parasitism.</title>
        <authorList>
            <person name="Liu H."/>
        </authorList>
    </citation>
    <scope>NUCLEOTIDE SEQUENCE [LARGE SCALE GENOMIC DNA]</scope>
    <source>
        <strain evidence="6">cv. Yunnan</strain>
        <tissue evidence="5">Vines</tissue>
    </source>
</reference>
<keyword evidence="1" id="KW-0479">Metal-binding</keyword>
<dbReference type="Gene3D" id="3.30.40.10">
    <property type="entry name" value="Zinc/RING finger domain, C3HC4 (zinc finger)"/>
    <property type="match status" value="1"/>
</dbReference>
<dbReference type="EMBL" id="NQVE01000030">
    <property type="protein sequence ID" value="RAL52915.1"/>
    <property type="molecule type" value="Genomic_DNA"/>
</dbReference>
<keyword evidence="1" id="KW-0863">Zinc-finger</keyword>
<feature type="domain" description="SWIM-type" evidence="4">
    <location>
        <begin position="65"/>
        <end position="96"/>
    </location>
</feature>
<dbReference type="InterPro" id="IPR039903">
    <property type="entry name" value="Zswim2"/>
</dbReference>
<comment type="caution">
    <text evidence="5">The sequence shown here is derived from an EMBL/GenBank/DDBJ whole genome shotgun (WGS) entry which is preliminary data.</text>
</comment>
<dbReference type="PROSITE" id="PS50966">
    <property type="entry name" value="ZF_SWIM"/>
    <property type="match status" value="1"/>
</dbReference>
<dbReference type="InterPro" id="IPR013083">
    <property type="entry name" value="Znf_RING/FYVE/PHD"/>
</dbReference>
<dbReference type="GO" id="GO:0008270">
    <property type="term" value="F:zinc ion binding"/>
    <property type="evidence" value="ECO:0007669"/>
    <property type="project" value="UniProtKB-KW"/>
</dbReference>
<evidence type="ECO:0000313" key="6">
    <source>
        <dbReference type="Proteomes" id="UP000249390"/>
    </source>
</evidence>
<evidence type="ECO:0000256" key="1">
    <source>
        <dbReference type="PROSITE-ProRule" id="PRU00175"/>
    </source>
</evidence>
<dbReference type="InterPro" id="IPR007527">
    <property type="entry name" value="Znf_SWIM"/>
</dbReference>
<evidence type="ECO:0008006" key="7">
    <source>
        <dbReference type="Google" id="ProtNLM"/>
    </source>
</evidence>
<dbReference type="InterPro" id="IPR001841">
    <property type="entry name" value="Znf_RING"/>
</dbReference>